<keyword evidence="1" id="KW-1133">Transmembrane helix</keyword>
<proteinExistence type="predicted"/>
<evidence type="ECO:0000256" key="1">
    <source>
        <dbReference type="SAM" id="Phobius"/>
    </source>
</evidence>
<sequence length="222" mass="24951">MTIFEWALIGTIAGGIFSLIVALYSLVGFGIKKRQLSNLSIKQTKSKRKRKALERAQLSLKKGKKSKLIAFSCFFLLAIALISGGAYISYYQSMNLSKNDAESVSKSYFLLRDFESQLVLAKDQGDEEEKLKKNIRYLATGMASYGVQKASPLNTKEGQTTLNRYYTSLSQLGMNASTQINKFYGNEALVDDFLADIKRAKTYEKGAFQYYKVNEALLEEND</sequence>
<evidence type="ECO:0000313" key="2">
    <source>
        <dbReference type="EMBL" id="MBP1040041.1"/>
    </source>
</evidence>
<feature type="transmembrane region" description="Helical" evidence="1">
    <location>
        <begin position="68"/>
        <end position="90"/>
    </location>
</feature>
<dbReference type="RefSeq" id="WP_209524938.1">
    <property type="nucleotide sequence ID" value="NZ_JAEEGA010000002.1"/>
</dbReference>
<comment type="caution">
    <text evidence="2">The sequence shown here is derived from an EMBL/GenBank/DDBJ whole genome shotgun (WGS) entry which is preliminary data.</text>
</comment>
<reference evidence="2" key="1">
    <citation type="submission" date="2020-12" db="EMBL/GenBank/DDBJ databases">
        <title>Vagococcus allomyrinae sp. nov. and Enterococcus lavae sp. nov., isolated from the larvae of Allomyrina dichotoma.</title>
        <authorList>
            <person name="Lee S.D."/>
        </authorList>
    </citation>
    <scope>NUCLEOTIDE SEQUENCE</scope>
    <source>
        <strain evidence="2">BWB3-3</strain>
    </source>
</reference>
<dbReference type="AlphaFoldDB" id="A0A940PAU7"/>
<dbReference type="Proteomes" id="UP000674938">
    <property type="component" value="Unassembled WGS sequence"/>
</dbReference>
<accession>A0A940PAU7</accession>
<gene>
    <name evidence="2" type="ORF">I6N95_03345</name>
</gene>
<organism evidence="2 3">
    <name type="scientific">Vagococcus allomyrinae</name>
    <dbReference type="NCBI Taxonomy" id="2794353"/>
    <lineage>
        <taxon>Bacteria</taxon>
        <taxon>Bacillati</taxon>
        <taxon>Bacillota</taxon>
        <taxon>Bacilli</taxon>
        <taxon>Lactobacillales</taxon>
        <taxon>Enterococcaceae</taxon>
        <taxon>Vagococcus</taxon>
    </lineage>
</organism>
<keyword evidence="1" id="KW-0812">Transmembrane</keyword>
<keyword evidence="1" id="KW-0472">Membrane</keyword>
<feature type="transmembrane region" description="Helical" evidence="1">
    <location>
        <begin position="6"/>
        <end position="27"/>
    </location>
</feature>
<protein>
    <submittedName>
        <fullName evidence="2">Uncharacterized protein</fullName>
    </submittedName>
</protein>
<dbReference type="EMBL" id="JAEEGA010000002">
    <property type="protein sequence ID" value="MBP1040041.1"/>
    <property type="molecule type" value="Genomic_DNA"/>
</dbReference>
<keyword evidence="3" id="KW-1185">Reference proteome</keyword>
<name>A0A940PAU7_9ENTE</name>
<evidence type="ECO:0000313" key="3">
    <source>
        <dbReference type="Proteomes" id="UP000674938"/>
    </source>
</evidence>